<comment type="subcellular location">
    <subcellularLocation>
        <location evidence="2">Cell membrane</location>
        <topology evidence="2">Multi-pass membrane protein</topology>
    </subcellularLocation>
</comment>
<evidence type="ECO:0000256" key="10">
    <source>
        <dbReference type="ARBA" id="ARBA00023012"/>
    </source>
</evidence>
<evidence type="ECO:0000256" key="1">
    <source>
        <dbReference type="ARBA" id="ARBA00000085"/>
    </source>
</evidence>
<dbReference type="InterPro" id="IPR003661">
    <property type="entry name" value="HisK_dim/P_dom"/>
</dbReference>
<dbReference type="SMART" id="SM00387">
    <property type="entry name" value="HATPase_c"/>
    <property type="match status" value="1"/>
</dbReference>
<dbReference type="Gene3D" id="3.30.565.10">
    <property type="entry name" value="Histidine kinase-like ATPase, C-terminal domain"/>
    <property type="match status" value="1"/>
</dbReference>
<dbReference type="CDD" id="cd17546">
    <property type="entry name" value="REC_hyHK_CKI1_RcsC-like"/>
    <property type="match status" value="1"/>
</dbReference>
<evidence type="ECO:0000256" key="5">
    <source>
        <dbReference type="ARBA" id="ARBA00022553"/>
    </source>
</evidence>
<dbReference type="InterPro" id="IPR005467">
    <property type="entry name" value="His_kinase_dom"/>
</dbReference>
<evidence type="ECO:0000256" key="11">
    <source>
        <dbReference type="ARBA" id="ARBA00023136"/>
    </source>
</evidence>
<dbReference type="SMART" id="SM00448">
    <property type="entry name" value="REC"/>
    <property type="match status" value="1"/>
</dbReference>
<proteinExistence type="predicted"/>
<keyword evidence="8" id="KW-0067">ATP-binding</keyword>
<comment type="caution">
    <text evidence="16">The sequence shown here is derived from an EMBL/GenBank/DDBJ whole genome shotgun (WGS) entry which is preliminary data.</text>
</comment>
<evidence type="ECO:0000256" key="8">
    <source>
        <dbReference type="ARBA" id="ARBA00022840"/>
    </source>
</evidence>
<evidence type="ECO:0000256" key="2">
    <source>
        <dbReference type="ARBA" id="ARBA00004651"/>
    </source>
</evidence>
<evidence type="ECO:0000313" key="17">
    <source>
        <dbReference type="Proteomes" id="UP000197528"/>
    </source>
</evidence>
<keyword evidence="17" id="KW-1185">Reference proteome</keyword>
<dbReference type="GO" id="GO:0005886">
    <property type="term" value="C:plasma membrane"/>
    <property type="evidence" value="ECO:0007669"/>
    <property type="project" value="UniProtKB-SubCell"/>
</dbReference>
<dbReference type="GO" id="GO:0005524">
    <property type="term" value="F:ATP binding"/>
    <property type="evidence" value="ECO:0007669"/>
    <property type="project" value="UniProtKB-KW"/>
</dbReference>
<reference evidence="16 17" key="1">
    <citation type="submission" date="2017-05" db="EMBL/GenBank/DDBJ databases">
        <title>Genome of Polynucleobacter sp. MWH-Feld-100.</title>
        <authorList>
            <person name="Hahn M.W."/>
        </authorList>
    </citation>
    <scope>NUCLEOTIDE SEQUENCE [LARGE SCALE GENOMIC DNA]</scope>
    <source>
        <strain evidence="16 17">MWH-Feld-100</strain>
    </source>
</reference>
<evidence type="ECO:0000256" key="12">
    <source>
        <dbReference type="PROSITE-ProRule" id="PRU00169"/>
    </source>
</evidence>
<evidence type="ECO:0000256" key="3">
    <source>
        <dbReference type="ARBA" id="ARBA00012438"/>
    </source>
</evidence>
<comment type="catalytic activity">
    <reaction evidence="1">
        <text>ATP + protein L-histidine = ADP + protein N-phospho-L-histidine.</text>
        <dbReference type="EC" id="2.7.13.3"/>
    </reaction>
</comment>
<keyword evidence="13" id="KW-0732">Signal</keyword>
<dbReference type="Pfam" id="PF00072">
    <property type="entry name" value="Response_reg"/>
    <property type="match status" value="1"/>
</dbReference>
<dbReference type="AlphaFoldDB" id="A0A254PWM4"/>
<dbReference type="RefSeq" id="WP_240553740.1">
    <property type="nucleotide sequence ID" value="NZ_NGUP01000003.1"/>
</dbReference>
<dbReference type="SUPFAM" id="SSF53850">
    <property type="entry name" value="Periplasmic binding protein-like II"/>
    <property type="match status" value="1"/>
</dbReference>
<keyword evidence="16" id="KW-0808">Transferase</keyword>
<dbReference type="GO" id="GO:0000155">
    <property type="term" value="F:phosphorelay sensor kinase activity"/>
    <property type="evidence" value="ECO:0007669"/>
    <property type="project" value="InterPro"/>
</dbReference>
<dbReference type="Pfam" id="PF00512">
    <property type="entry name" value="HisKA"/>
    <property type="match status" value="1"/>
</dbReference>
<protein>
    <recommendedName>
        <fullName evidence="3">histidine kinase</fullName>
        <ecNumber evidence="3">2.7.13.3</ecNumber>
    </recommendedName>
</protein>
<keyword evidence="9" id="KW-1133">Transmembrane helix</keyword>
<dbReference type="Pfam" id="PF02518">
    <property type="entry name" value="HATPase_c"/>
    <property type="match status" value="1"/>
</dbReference>
<dbReference type="InterPro" id="IPR003594">
    <property type="entry name" value="HATPase_dom"/>
</dbReference>
<keyword evidence="5 12" id="KW-0597">Phosphoprotein</keyword>
<dbReference type="Gene3D" id="3.40.190.10">
    <property type="entry name" value="Periplasmic binding protein-like II"/>
    <property type="match status" value="2"/>
</dbReference>
<sequence>MYRFIAYAALLICPLPNVANEMAHEKKMSAAEQRWIDQHPIVHFSIHEKYAPYLQAGKNNENSGIFYRVLKKLGEFTGQEYSPKWRKTEQEGLEQLANGEVNFIIDPPSLNDEYLRFGSLSEAIFWGHDAIVTTGPKNIESISPAKIAYFDRGFESPPIPRHSQAKVSSHTEKLIADLLKNDIEALVLPIRLAHQFIWKMNKPELKLDGLYSREPFEYQWIISHEDRALHSLLGHFLNDLNPIESGQLFALGDFGSASNKSGHWSTLPWLSTLAVLMLGTLLFWRLQQKQSLQEEKAADLIASKDLAEKANAAKSTFLATMSHEIRTPMNAILGVQELLLCSRQFPDKEKSLLKSAHSSAQSLLGILNQVLDLSKIEAGKLTLNLEPCCLNTLIDDIHSAFSTMANKQNLILHTSKDPRIAAVLMIDTLRLRQILQNLLSNAIKFTDHGEIYFSISVLADDHAGQLVEFRVIDTGIGMGAEEIALALQAFEQVPGKTDQQHGTGLGLTITNHLVSSMNSQLYFESAPGFGSNIHFCVALPRTSIAASNNHFGDENSTPRRLLSKMAQDENRLLQALVVEDHPASRQIISLQLQALGLEAQVCESASAALELLSKKHFDLLLTDQSIPGMQGSELAKYIRSLGYHEIVIIGITADIYALDSRHQFLAAGMNGVLIKPLNLMTLENELARHFTSRETTDEQEMVDMSGEYSFDLFSNLLKQSPGHILLILEEIKKVHIETLAILKNEPLDERALANMIHKIKGGAQLLSAQRFIKRCEALEIEGAVTDRVSAFIELLEEQNQIIDCYMTKYASH</sequence>
<dbReference type="InterPro" id="IPR036641">
    <property type="entry name" value="HPT_dom_sf"/>
</dbReference>
<dbReference type="Gene3D" id="3.40.50.2300">
    <property type="match status" value="1"/>
</dbReference>
<dbReference type="InterPro" id="IPR001789">
    <property type="entry name" value="Sig_transdc_resp-reg_receiver"/>
</dbReference>
<keyword evidence="11" id="KW-0472">Membrane</keyword>
<keyword evidence="10" id="KW-0902">Two-component regulatory system</keyword>
<evidence type="ECO:0000256" key="4">
    <source>
        <dbReference type="ARBA" id="ARBA00022475"/>
    </source>
</evidence>
<dbReference type="SUPFAM" id="SSF47226">
    <property type="entry name" value="Histidine-containing phosphotransfer domain, HPT domain"/>
    <property type="match status" value="1"/>
</dbReference>
<evidence type="ECO:0000313" key="16">
    <source>
        <dbReference type="EMBL" id="OWS69706.1"/>
    </source>
</evidence>
<keyword evidence="7" id="KW-0547">Nucleotide-binding</keyword>
<evidence type="ECO:0000259" key="15">
    <source>
        <dbReference type="PROSITE" id="PS50110"/>
    </source>
</evidence>
<dbReference type="PANTHER" id="PTHR45339:SF1">
    <property type="entry name" value="HYBRID SIGNAL TRANSDUCTION HISTIDINE KINASE J"/>
    <property type="match status" value="1"/>
</dbReference>
<keyword evidence="4" id="KW-1003">Cell membrane</keyword>
<dbReference type="SUPFAM" id="SSF52172">
    <property type="entry name" value="CheY-like"/>
    <property type="match status" value="1"/>
</dbReference>
<feature type="chain" id="PRO_5012987835" description="histidine kinase" evidence="13">
    <location>
        <begin position="20"/>
        <end position="812"/>
    </location>
</feature>
<dbReference type="EMBL" id="NGUP01000003">
    <property type="protein sequence ID" value="OWS69706.1"/>
    <property type="molecule type" value="Genomic_DNA"/>
</dbReference>
<dbReference type="PANTHER" id="PTHR45339">
    <property type="entry name" value="HYBRID SIGNAL TRANSDUCTION HISTIDINE KINASE J"/>
    <property type="match status" value="1"/>
</dbReference>
<evidence type="ECO:0000259" key="14">
    <source>
        <dbReference type="PROSITE" id="PS50109"/>
    </source>
</evidence>
<feature type="modified residue" description="4-aspartylphosphate" evidence="12">
    <location>
        <position position="623"/>
    </location>
</feature>
<gene>
    <name evidence="16" type="ORF">CBI31_05035</name>
</gene>
<dbReference type="PROSITE" id="PS50109">
    <property type="entry name" value="HIS_KIN"/>
    <property type="match status" value="1"/>
</dbReference>
<dbReference type="InterPro" id="IPR011006">
    <property type="entry name" value="CheY-like_superfamily"/>
</dbReference>
<dbReference type="Gene3D" id="1.10.287.130">
    <property type="match status" value="1"/>
</dbReference>
<feature type="signal peptide" evidence="13">
    <location>
        <begin position="1"/>
        <end position="19"/>
    </location>
</feature>
<name>A0A254PWM4_9BURK</name>
<evidence type="ECO:0000256" key="6">
    <source>
        <dbReference type="ARBA" id="ARBA00022692"/>
    </source>
</evidence>
<dbReference type="InterPro" id="IPR036097">
    <property type="entry name" value="HisK_dim/P_sf"/>
</dbReference>
<evidence type="ECO:0000256" key="13">
    <source>
        <dbReference type="SAM" id="SignalP"/>
    </source>
</evidence>
<organism evidence="16 17">
    <name type="scientific">Polynucleobacter campilacus</name>
    <dbReference type="NCBI Taxonomy" id="1743163"/>
    <lineage>
        <taxon>Bacteria</taxon>
        <taxon>Pseudomonadati</taxon>
        <taxon>Pseudomonadota</taxon>
        <taxon>Betaproteobacteria</taxon>
        <taxon>Burkholderiales</taxon>
        <taxon>Burkholderiaceae</taxon>
        <taxon>Polynucleobacter</taxon>
    </lineage>
</organism>
<accession>A0A254PWM4</accession>
<dbReference type="InterPro" id="IPR036890">
    <property type="entry name" value="HATPase_C_sf"/>
</dbReference>
<dbReference type="CDD" id="cd00082">
    <property type="entry name" value="HisKA"/>
    <property type="match status" value="1"/>
</dbReference>
<keyword evidence="6" id="KW-0812">Transmembrane</keyword>
<dbReference type="EC" id="2.7.13.3" evidence="3"/>
<dbReference type="SMART" id="SM00388">
    <property type="entry name" value="HisKA"/>
    <property type="match status" value="1"/>
</dbReference>
<keyword evidence="16" id="KW-0418">Kinase</keyword>
<feature type="domain" description="Response regulatory" evidence="15">
    <location>
        <begin position="574"/>
        <end position="690"/>
    </location>
</feature>
<evidence type="ECO:0000256" key="9">
    <source>
        <dbReference type="ARBA" id="ARBA00022989"/>
    </source>
</evidence>
<feature type="domain" description="Histidine kinase" evidence="14">
    <location>
        <begin position="320"/>
        <end position="543"/>
    </location>
</feature>
<dbReference type="SUPFAM" id="SSF55874">
    <property type="entry name" value="ATPase domain of HSP90 chaperone/DNA topoisomerase II/histidine kinase"/>
    <property type="match status" value="1"/>
</dbReference>
<dbReference type="Proteomes" id="UP000197528">
    <property type="component" value="Unassembled WGS sequence"/>
</dbReference>
<dbReference type="SUPFAM" id="SSF47384">
    <property type="entry name" value="Homodimeric domain of signal transducing histidine kinase"/>
    <property type="match status" value="1"/>
</dbReference>
<evidence type="ECO:0000256" key="7">
    <source>
        <dbReference type="ARBA" id="ARBA00022741"/>
    </source>
</evidence>
<dbReference type="PROSITE" id="PS50110">
    <property type="entry name" value="RESPONSE_REGULATORY"/>
    <property type="match status" value="1"/>
</dbReference>